<feature type="compositionally biased region" description="Low complexity" evidence="1">
    <location>
        <begin position="16"/>
        <end position="31"/>
    </location>
</feature>
<organism evidence="2 3">
    <name type="scientific">Hyphopichia burtonii NRRL Y-1933</name>
    <dbReference type="NCBI Taxonomy" id="984485"/>
    <lineage>
        <taxon>Eukaryota</taxon>
        <taxon>Fungi</taxon>
        <taxon>Dikarya</taxon>
        <taxon>Ascomycota</taxon>
        <taxon>Saccharomycotina</taxon>
        <taxon>Pichiomycetes</taxon>
        <taxon>Debaryomycetaceae</taxon>
        <taxon>Hyphopichia</taxon>
    </lineage>
</organism>
<evidence type="ECO:0000256" key="1">
    <source>
        <dbReference type="SAM" id="MobiDB-lite"/>
    </source>
</evidence>
<evidence type="ECO:0000313" key="2">
    <source>
        <dbReference type="EMBL" id="ODV66893.1"/>
    </source>
</evidence>
<evidence type="ECO:0000313" key="3">
    <source>
        <dbReference type="Proteomes" id="UP000095085"/>
    </source>
</evidence>
<protein>
    <submittedName>
        <fullName evidence="2">Uncharacterized protein</fullName>
    </submittedName>
</protein>
<dbReference type="GeneID" id="30994695"/>
<sequence>MTEYVNAIPSLGTDFESLSSEETPTESCSSEEFTDCNDYEAVTDSFNLLSLNSSTSSFSGISTPSSPIESEGSYVFASASLVSNDRTMPIVDADHSAYDSDNVSTESEELDTGAEDVDTENELESAEPKQPELVHDEDDAAGDSDEEDGLRVVYENDRFRIKSNNRADILARTIAYRDAHCRFNSTEYHLIDFLIKNDSILNSKRSMLLLIRLAILCAQGGRRRFNDTSGQYFNRIRSTFIGIVGTSEHLNVNLFCLMGAYILRSFSVSSDMMDSFWSMDGVTEIRNMYRKTRRQIGGNHIWEPNRKQGTISYVKWEILRQKSKTFKYDEDFGLLIMNMIGLDLCLD</sequence>
<dbReference type="AlphaFoldDB" id="A0A1E4RI13"/>
<dbReference type="Proteomes" id="UP000095085">
    <property type="component" value="Unassembled WGS sequence"/>
</dbReference>
<gene>
    <name evidence="2" type="ORF">HYPBUDRAFT_148672</name>
</gene>
<feature type="compositionally biased region" description="Acidic residues" evidence="1">
    <location>
        <begin position="135"/>
        <end position="148"/>
    </location>
</feature>
<name>A0A1E4RI13_9ASCO</name>
<feature type="region of interest" description="Disordered" evidence="1">
    <location>
        <begin position="1"/>
        <end position="32"/>
    </location>
</feature>
<feature type="region of interest" description="Disordered" evidence="1">
    <location>
        <begin position="95"/>
        <end position="148"/>
    </location>
</feature>
<feature type="compositionally biased region" description="Acidic residues" evidence="1">
    <location>
        <begin position="106"/>
        <end position="125"/>
    </location>
</feature>
<reference evidence="3" key="1">
    <citation type="submission" date="2016-05" db="EMBL/GenBank/DDBJ databases">
        <title>Comparative genomics of biotechnologically important yeasts.</title>
        <authorList>
            <consortium name="DOE Joint Genome Institute"/>
            <person name="Riley R."/>
            <person name="Haridas S."/>
            <person name="Wolfe K.H."/>
            <person name="Lopes M.R."/>
            <person name="Hittinger C.T."/>
            <person name="Goker M."/>
            <person name="Salamov A."/>
            <person name="Wisecaver J."/>
            <person name="Long T.M."/>
            <person name="Aerts A.L."/>
            <person name="Barry K."/>
            <person name="Choi C."/>
            <person name="Clum A."/>
            <person name="Coughlan A.Y."/>
            <person name="Deshpande S."/>
            <person name="Douglass A.P."/>
            <person name="Hanson S.J."/>
            <person name="Klenk H.-P."/>
            <person name="Labutti K."/>
            <person name="Lapidus A."/>
            <person name="Lindquist E."/>
            <person name="Lipzen A."/>
            <person name="Meier-Kolthoff J.P."/>
            <person name="Ohm R.A."/>
            <person name="Otillar R.P."/>
            <person name="Pangilinan J."/>
            <person name="Peng Y."/>
            <person name="Rokas A."/>
            <person name="Rosa C.A."/>
            <person name="Scheuner C."/>
            <person name="Sibirny A.A."/>
            <person name="Slot J.C."/>
            <person name="Stielow J.B."/>
            <person name="Sun H."/>
            <person name="Kurtzman C.P."/>
            <person name="Blackwell M."/>
            <person name="Grigoriev I.V."/>
            <person name="Jeffries T.W."/>
        </authorList>
    </citation>
    <scope>NUCLEOTIDE SEQUENCE [LARGE SCALE GENOMIC DNA]</scope>
    <source>
        <strain evidence="3">NRRL Y-1933</strain>
    </source>
</reference>
<keyword evidence="3" id="KW-1185">Reference proteome</keyword>
<dbReference type="EMBL" id="KV454541">
    <property type="protein sequence ID" value="ODV66893.1"/>
    <property type="molecule type" value="Genomic_DNA"/>
</dbReference>
<proteinExistence type="predicted"/>
<dbReference type="RefSeq" id="XP_020075960.1">
    <property type="nucleotide sequence ID" value="XM_020220145.1"/>
</dbReference>
<accession>A0A1E4RI13</accession>